<dbReference type="Proteomes" id="UP001500968">
    <property type="component" value="Unassembled WGS sequence"/>
</dbReference>
<name>A0ABP7TI09_9FLAO</name>
<sequence>MIGLIYESKLVWSTDTIISTVIAGFNIILMLLIFYLAYKLCNKVIDFLIKK</sequence>
<accession>A0ABP7TI09</accession>
<evidence type="ECO:0000256" key="1">
    <source>
        <dbReference type="SAM" id="Phobius"/>
    </source>
</evidence>
<organism evidence="2 3">
    <name type="scientific">Flavobacterium cheonhonense</name>
    <dbReference type="NCBI Taxonomy" id="706185"/>
    <lineage>
        <taxon>Bacteria</taxon>
        <taxon>Pseudomonadati</taxon>
        <taxon>Bacteroidota</taxon>
        <taxon>Flavobacteriia</taxon>
        <taxon>Flavobacteriales</taxon>
        <taxon>Flavobacteriaceae</taxon>
        <taxon>Flavobacterium</taxon>
    </lineage>
</organism>
<keyword evidence="3" id="KW-1185">Reference proteome</keyword>
<feature type="transmembrane region" description="Helical" evidence="1">
    <location>
        <begin position="17"/>
        <end position="38"/>
    </location>
</feature>
<gene>
    <name evidence="2" type="ORF">GCM10022386_07470</name>
</gene>
<keyword evidence="1" id="KW-0812">Transmembrane</keyword>
<keyword evidence="1" id="KW-1133">Transmembrane helix</keyword>
<evidence type="ECO:0000313" key="2">
    <source>
        <dbReference type="EMBL" id="GAA4026616.1"/>
    </source>
</evidence>
<proteinExistence type="predicted"/>
<protein>
    <submittedName>
        <fullName evidence="2">Uncharacterized protein</fullName>
    </submittedName>
</protein>
<dbReference type="EMBL" id="BAABCR010000011">
    <property type="protein sequence ID" value="GAA4026616.1"/>
    <property type="molecule type" value="Genomic_DNA"/>
</dbReference>
<evidence type="ECO:0000313" key="3">
    <source>
        <dbReference type="Proteomes" id="UP001500968"/>
    </source>
</evidence>
<reference evidence="3" key="1">
    <citation type="journal article" date="2019" name="Int. J. Syst. Evol. Microbiol.">
        <title>The Global Catalogue of Microorganisms (GCM) 10K type strain sequencing project: providing services to taxonomists for standard genome sequencing and annotation.</title>
        <authorList>
            <consortium name="The Broad Institute Genomics Platform"/>
            <consortium name="The Broad Institute Genome Sequencing Center for Infectious Disease"/>
            <person name="Wu L."/>
            <person name="Ma J."/>
        </authorList>
    </citation>
    <scope>NUCLEOTIDE SEQUENCE [LARGE SCALE GENOMIC DNA]</scope>
    <source>
        <strain evidence="3">JCM 17064</strain>
    </source>
</reference>
<comment type="caution">
    <text evidence="2">The sequence shown here is derived from an EMBL/GenBank/DDBJ whole genome shotgun (WGS) entry which is preliminary data.</text>
</comment>
<keyword evidence="1" id="KW-0472">Membrane</keyword>